<proteinExistence type="predicted"/>
<dbReference type="KEGG" id="cvr:CHLNCDRAFT_137872"/>
<keyword evidence="2" id="KW-1185">Reference proteome</keyword>
<dbReference type="InParanoid" id="E1Z4Q2"/>
<evidence type="ECO:0000313" key="2">
    <source>
        <dbReference type="Proteomes" id="UP000008141"/>
    </source>
</evidence>
<dbReference type="EMBL" id="GL433836">
    <property type="protein sequence ID" value="EFN59388.1"/>
    <property type="molecule type" value="Genomic_DNA"/>
</dbReference>
<dbReference type="PANTHER" id="PTHR31579:SF1">
    <property type="entry name" value="OS03G0796600 PROTEIN"/>
    <property type="match status" value="1"/>
</dbReference>
<dbReference type="Proteomes" id="UP000008141">
    <property type="component" value="Unassembled WGS sequence"/>
</dbReference>
<dbReference type="InterPro" id="IPR006502">
    <property type="entry name" value="PDDEXK-like"/>
</dbReference>
<dbReference type="PANTHER" id="PTHR31579">
    <property type="entry name" value="OS03G0796600 PROTEIN"/>
    <property type="match status" value="1"/>
</dbReference>
<gene>
    <name evidence="1" type="ORF">CHLNCDRAFT_137872</name>
</gene>
<dbReference type="GeneID" id="17358413"/>
<sequence length="347" mass="35920">MVRVILHRPLVEALFALDEDRQEHAAQQPPAAPAVESTSPTAAAVAALLRPSGEDHPVCSAVVMAAQASSSSLEATAQMLARLGYTVRLHTSAGGSIYQLKHTYITAARNTASGEPAEWIIDPSFASAFAVACPTPRYARILGAVPPVLVAPLPRLVRALLLLGAELARCFEEQGIPLPPWRRVDAYATKYDAVSSVPVHPIGGVAPQAAKEAAATAAGAPRAAAPQVAAAAAARKQQRDRQQLEGVQLRLARLGLLQQQAPASPASSCGASPCGSDAGVLGESPSSVLAASQAMRGSGASARVVGFAAAAECPPCRWRPKNSQTSRRPAGLLGWRLQRRDVAASAA</sequence>
<name>E1Z4Q2_CHLVA</name>
<accession>E1Z4Q2</accession>
<dbReference type="AlphaFoldDB" id="E1Z4Q2"/>
<dbReference type="RefSeq" id="XP_005851490.1">
    <property type="nucleotide sequence ID" value="XM_005851428.1"/>
</dbReference>
<evidence type="ECO:0000313" key="1">
    <source>
        <dbReference type="EMBL" id="EFN59388.1"/>
    </source>
</evidence>
<reference evidence="1 2" key="1">
    <citation type="journal article" date="2010" name="Plant Cell">
        <title>The Chlorella variabilis NC64A genome reveals adaptation to photosymbiosis, coevolution with viruses, and cryptic sex.</title>
        <authorList>
            <person name="Blanc G."/>
            <person name="Duncan G."/>
            <person name="Agarkova I."/>
            <person name="Borodovsky M."/>
            <person name="Gurnon J."/>
            <person name="Kuo A."/>
            <person name="Lindquist E."/>
            <person name="Lucas S."/>
            <person name="Pangilinan J."/>
            <person name="Polle J."/>
            <person name="Salamov A."/>
            <person name="Terry A."/>
            <person name="Yamada T."/>
            <person name="Dunigan D.D."/>
            <person name="Grigoriev I.V."/>
            <person name="Claverie J.M."/>
            <person name="Van Etten J.L."/>
        </authorList>
    </citation>
    <scope>NUCLEOTIDE SEQUENCE [LARGE SCALE GENOMIC DNA]</scope>
    <source>
        <strain evidence="1 2">NC64A</strain>
    </source>
</reference>
<dbReference type="Pfam" id="PF04720">
    <property type="entry name" value="PDDEXK_6"/>
    <property type="match status" value="1"/>
</dbReference>
<dbReference type="OrthoDB" id="512223at2759"/>
<organism evidence="2">
    <name type="scientific">Chlorella variabilis</name>
    <name type="common">Green alga</name>
    <dbReference type="NCBI Taxonomy" id="554065"/>
    <lineage>
        <taxon>Eukaryota</taxon>
        <taxon>Viridiplantae</taxon>
        <taxon>Chlorophyta</taxon>
        <taxon>core chlorophytes</taxon>
        <taxon>Trebouxiophyceae</taxon>
        <taxon>Chlorellales</taxon>
        <taxon>Chlorellaceae</taxon>
        <taxon>Chlorella clade</taxon>
        <taxon>Chlorella</taxon>
    </lineage>
</organism>
<protein>
    <submittedName>
        <fullName evidence="1">Uncharacterized protein</fullName>
    </submittedName>
</protein>